<evidence type="ECO:0000256" key="1">
    <source>
        <dbReference type="ARBA" id="ARBA00001933"/>
    </source>
</evidence>
<feature type="domain" description="Aminotransferase class I/classII large" evidence="4">
    <location>
        <begin position="74"/>
        <end position="335"/>
    </location>
</feature>
<dbReference type="EC" id="2.6.1.-" evidence="3"/>
<dbReference type="SUPFAM" id="SSF53383">
    <property type="entry name" value="PLP-dependent transferases"/>
    <property type="match status" value="1"/>
</dbReference>
<dbReference type="RefSeq" id="WP_342853659.1">
    <property type="nucleotide sequence ID" value="NZ_JBBMRA010000001.1"/>
</dbReference>
<dbReference type="GO" id="GO:0008483">
    <property type="term" value="F:transaminase activity"/>
    <property type="evidence" value="ECO:0007669"/>
    <property type="project" value="UniProtKB-KW"/>
</dbReference>
<comment type="cofactor">
    <cofactor evidence="1 3">
        <name>pyridoxal 5'-phosphate</name>
        <dbReference type="ChEBI" id="CHEBI:597326"/>
    </cofactor>
</comment>
<evidence type="ECO:0000313" key="5">
    <source>
        <dbReference type="EMBL" id="MEM5535313.1"/>
    </source>
</evidence>
<comment type="similarity">
    <text evidence="3">Belongs to the class-I pyridoxal-phosphate-dependent aminotransferase family.</text>
</comment>
<dbReference type="Proteomes" id="UP001449225">
    <property type="component" value="Unassembled WGS sequence"/>
</dbReference>
<sequence length="391" mass="42763">MGCSDLCGGRADGIDTECEPVNQEAPSLNALVHGGDLVSAAKRYGVAREAWIDLSTGINPCAYPVPHLEASCFQQLPYQSRDFEAAVTAYYGSSAFVACNGSQQVIELLPKLLPTLPVLLPALGYQEHCKSWRKAQRGVGSLFYYSAIDQVAAIERIESQLRLNKPFHLVLINPNNPTGLLFSVERIVDWASRMPEGGFIIVDEAFIDLHPEQSVLSDYHAFQQASNLLVIRSFGKFFGLAGIRLGFLFGPASLLRKVAHGVGPWSVNGPAQSVAIAALNDHCWHGRNRASIERNSDITVSLFRPLLTRIGAEALGASALFSSWWINRKQATSLYTFFAERGVLLRIIDGEAESADFAGLSVLRLGSIDAEDKCRLARLIQVINDYILALD</sequence>
<dbReference type="InterPro" id="IPR004838">
    <property type="entry name" value="NHTrfase_class1_PyrdxlP-BS"/>
</dbReference>
<dbReference type="PANTHER" id="PTHR42885">
    <property type="entry name" value="HISTIDINOL-PHOSPHATE AMINOTRANSFERASE-RELATED"/>
    <property type="match status" value="1"/>
</dbReference>
<reference evidence="5 6" key="1">
    <citation type="submission" date="2024-03" db="EMBL/GenBank/DDBJ databases">
        <title>Community enrichment and isolation of bacterial strains for fucoidan degradation.</title>
        <authorList>
            <person name="Sichert A."/>
        </authorList>
    </citation>
    <scope>NUCLEOTIDE SEQUENCE [LARGE SCALE GENOMIC DNA]</scope>
    <source>
        <strain evidence="5 6">AS76</strain>
    </source>
</reference>
<dbReference type="InterPro" id="IPR015422">
    <property type="entry name" value="PyrdxlP-dep_Trfase_small"/>
</dbReference>
<comment type="caution">
    <text evidence="5">The sequence shown here is derived from an EMBL/GenBank/DDBJ whole genome shotgun (WGS) entry which is preliminary data.</text>
</comment>
<dbReference type="PROSITE" id="PS00105">
    <property type="entry name" value="AA_TRANSFER_CLASS_1"/>
    <property type="match status" value="1"/>
</dbReference>
<proteinExistence type="inferred from homology"/>
<dbReference type="InterPro" id="IPR004839">
    <property type="entry name" value="Aminotransferase_I/II_large"/>
</dbReference>
<dbReference type="Gene3D" id="3.90.1150.10">
    <property type="entry name" value="Aspartate Aminotransferase, domain 1"/>
    <property type="match status" value="1"/>
</dbReference>
<name>A0ABU9TNL1_9GAMM</name>
<keyword evidence="3 5" id="KW-0032">Aminotransferase</keyword>
<dbReference type="InterPro" id="IPR015424">
    <property type="entry name" value="PyrdxlP-dep_Trfase"/>
</dbReference>
<keyword evidence="2" id="KW-0663">Pyridoxal phosphate</keyword>
<dbReference type="Gene3D" id="3.40.640.10">
    <property type="entry name" value="Type I PLP-dependent aspartate aminotransferase-like (Major domain)"/>
    <property type="match status" value="1"/>
</dbReference>
<dbReference type="InterPro" id="IPR015421">
    <property type="entry name" value="PyrdxlP-dep_Trfase_major"/>
</dbReference>
<keyword evidence="3" id="KW-0808">Transferase</keyword>
<dbReference type="EMBL" id="JBBMRA010000001">
    <property type="protein sequence ID" value="MEM5535313.1"/>
    <property type="molecule type" value="Genomic_DNA"/>
</dbReference>
<accession>A0ABU9TNL1</accession>
<dbReference type="PANTHER" id="PTHR42885:SF1">
    <property type="entry name" value="THREONINE-PHOSPHATE DECARBOXYLASE"/>
    <property type="match status" value="1"/>
</dbReference>
<dbReference type="Pfam" id="PF00155">
    <property type="entry name" value="Aminotran_1_2"/>
    <property type="match status" value="1"/>
</dbReference>
<gene>
    <name evidence="5" type="ORF">WNY58_02800</name>
</gene>
<evidence type="ECO:0000256" key="3">
    <source>
        <dbReference type="RuleBase" id="RU000481"/>
    </source>
</evidence>
<keyword evidence="6" id="KW-1185">Reference proteome</keyword>
<evidence type="ECO:0000259" key="4">
    <source>
        <dbReference type="Pfam" id="PF00155"/>
    </source>
</evidence>
<organism evidence="5 6">
    <name type="scientific">Neptuniibacter pectenicola</name>
    <dbReference type="NCBI Taxonomy" id="1806669"/>
    <lineage>
        <taxon>Bacteria</taxon>
        <taxon>Pseudomonadati</taxon>
        <taxon>Pseudomonadota</taxon>
        <taxon>Gammaproteobacteria</taxon>
        <taxon>Oceanospirillales</taxon>
        <taxon>Oceanospirillaceae</taxon>
        <taxon>Neptuniibacter</taxon>
    </lineage>
</organism>
<dbReference type="CDD" id="cd00609">
    <property type="entry name" value="AAT_like"/>
    <property type="match status" value="1"/>
</dbReference>
<protein>
    <recommendedName>
        <fullName evidence="3">Aminotransferase</fullName>
        <ecNumber evidence="3">2.6.1.-</ecNumber>
    </recommendedName>
</protein>
<evidence type="ECO:0000256" key="2">
    <source>
        <dbReference type="ARBA" id="ARBA00022898"/>
    </source>
</evidence>
<evidence type="ECO:0000313" key="6">
    <source>
        <dbReference type="Proteomes" id="UP001449225"/>
    </source>
</evidence>